<accession>A0A1S8LQB0</accession>
<dbReference type="Proteomes" id="UP000190951">
    <property type="component" value="Chromosome"/>
</dbReference>
<dbReference type="GO" id="GO:0005975">
    <property type="term" value="P:carbohydrate metabolic process"/>
    <property type="evidence" value="ECO:0007669"/>
    <property type="project" value="InterPro"/>
</dbReference>
<dbReference type="SUPFAM" id="SSF88713">
    <property type="entry name" value="Glycoside hydrolase/deacetylase"/>
    <property type="match status" value="1"/>
</dbReference>
<evidence type="ECO:0000313" key="2">
    <source>
        <dbReference type="Proteomes" id="UP000190951"/>
    </source>
</evidence>
<dbReference type="CDD" id="cd10944">
    <property type="entry name" value="CE4_SmPgdA_like"/>
    <property type="match status" value="1"/>
</dbReference>
<evidence type="ECO:0000313" key="1">
    <source>
        <dbReference type="EMBL" id="URZ10790.1"/>
    </source>
</evidence>
<dbReference type="AlphaFoldDB" id="A0A1S8LQB0"/>
<sequence length="257" mass="29871">MRLKKYFVFILIIVISLLPFNARGEDLSIFGKKQEKVAFLTFDDGPTPNNTVKIIDELNKNKIKATFFIVGQKGEEYPKALDALVKNKMCIMPHSYTHKANIYKSVENYNKDLKECIDFINNIQGNKKKNKIKFIRMPGGSYSTRNKYVVSNIRKSILDQGLNYVDWNVCSGDAEAHFVPRQKIINKVKKQCKDQKFLVILMHDSYYKKATVESISEVVKYIKEKGYKFKTFDDISEQEKNELIKMGVINKKQKIDK</sequence>
<organism evidence="1 2">
    <name type="scientific">Clostridium felsineum</name>
    <dbReference type="NCBI Taxonomy" id="36839"/>
    <lineage>
        <taxon>Bacteria</taxon>
        <taxon>Bacillati</taxon>
        <taxon>Bacillota</taxon>
        <taxon>Clostridia</taxon>
        <taxon>Eubacteriales</taxon>
        <taxon>Clostridiaceae</taxon>
        <taxon>Clostridium</taxon>
    </lineage>
</organism>
<dbReference type="RefSeq" id="WP_077835761.1">
    <property type="nucleotide sequence ID" value="NZ_CP096983.1"/>
</dbReference>
<dbReference type="KEGG" id="crw:CROST_015000"/>
<dbReference type="PANTHER" id="PTHR10587">
    <property type="entry name" value="GLYCOSYL TRANSFERASE-RELATED"/>
    <property type="match status" value="1"/>
</dbReference>
<dbReference type="STRING" id="84029.CROST_42420"/>
<dbReference type="Gene3D" id="3.20.20.370">
    <property type="entry name" value="Glycoside hydrolase/deacetylase"/>
    <property type="match status" value="1"/>
</dbReference>
<dbReference type="GO" id="GO:0016810">
    <property type="term" value="F:hydrolase activity, acting on carbon-nitrogen (but not peptide) bonds"/>
    <property type="evidence" value="ECO:0007669"/>
    <property type="project" value="InterPro"/>
</dbReference>
<dbReference type="PROSITE" id="PS51677">
    <property type="entry name" value="NODB"/>
    <property type="match status" value="1"/>
</dbReference>
<dbReference type="InterPro" id="IPR011330">
    <property type="entry name" value="Glyco_hydro/deAcase_b/a-brl"/>
</dbReference>
<proteinExistence type="predicted"/>
<name>A0A1S8LQB0_9CLOT</name>
<dbReference type="EC" id="3.5.1.104" evidence="1"/>
<protein>
    <submittedName>
        <fullName evidence="1">Peptidoglycan-N-acetylglucosamine deacetylase</fullName>
        <ecNumber evidence="1">3.5.1.104</ecNumber>
    </submittedName>
</protein>
<dbReference type="InterPro" id="IPR050248">
    <property type="entry name" value="Polysacc_deacetylase_ArnD"/>
</dbReference>
<dbReference type="EMBL" id="CP096983">
    <property type="protein sequence ID" value="URZ10790.1"/>
    <property type="molecule type" value="Genomic_DNA"/>
</dbReference>
<dbReference type="Pfam" id="PF01522">
    <property type="entry name" value="Polysacc_deac_1"/>
    <property type="match status" value="1"/>
</dbReference>
<gene>
    <name evidence="1" type="ORF">CROST_015000</name>
</gene>
<keyword evidence="2" id="KW-1185">Reference proteome</keyword>
<dbReference type="InterPro" id="IPR002509">
    <property type="entry name" value="NODB_dom"/>
</dbReference>
<keyword evidence="1" id="KW-0378">Hydrolase</keyword>
<reference evidence="1 2" key="1">
    <citation type="submission" date="2022-04" db="EMBL/GenBank/DDBJ databases">
        <title>Genome sequence of C. roseum typestrain.</title>
        <authorList>
            <person name="Poehlein A."/>
            <person name="Schoch T."/>
            <person name="Duerre P."/>
            <person name="Daniel R."/>
        </authorList>
    </citation>
    <scope>NUCLEOTIDE SEQUENCE [LARGE SCALE GENOMIC DNA]</scope>
    <source>
        <strain evidence="1 2">DSM 7320</strain>
    </source>
</reference>
<dbReference type="PANTHER" id="PTHR10587:SF125">
    <property type="entry name" value="POLYSACCHARIDE DEACETYLASE YHEN-RELATED"/>
    <property type="match status" value="1"/>
</dbReference>